<name>A0A059A475_EUCGR</name>
<keyword evidence="2" id="KW-0732">Signal</keyword>
<reference evidence="3" key="1">
    <citation type="submission" date="2013-07" db="EMBL/GenBank/DDBJ databases">
        <title>The genome of Eucalyptus grandis.</title>
        <authorList>
            <person name="Schmutz J."/>
            <person name="Hayes R."/>
            <person name="Myburg A."/>
            <person name="Tuskan G."/>
            <person name="Grattapaglia D."/>
            <person name="Rokhsar D.S."/>
        </authorList>
    </citation>
    <scope>NUCLEOTIDE SEQUENCE</scope>
    <source>
        <tissue evidence="3">Leaf extractions</tissue>
    </source>
</reference>
<protein>
    <submittedName>
        <fullName evidence="3">Uncharacterized protein</fullName>
    </submittedName>
</protein>
<dbReference type="EMBL" id="KK198763">
    <property type="protein sequence ID" value="KCW48451.1"/>
    <property type="molecule type" value="Genomic_DNA"/>
</dbReference>
<evidence type="ECO:0000256" key="2">
    <source>
        <dbReference type="SAM" id="SignalP"/>
    </source>
</evidence>
<accession>A0A059A475</accession>
<feature type="region of interest" description="Disordered" evidence="1">
    <location>
        <begin position="77"/>
        <end position="99"/>
    </location>
</feature>
<dbReference type="InParanoid" id="A0A059A475"/>
<feature type="compositionally biased region" description="Basic residues" evidence="1">
    <location>
        <begin position="90"/>
        <end position="99"/>
    </location>
</feature>
<proteinExistence type="predicted"/>
<feature type="chain" id="PRO_5001566998" evidence="2">
    <location>
        <begin position="25"/>
        <end position="99"/>
    </location>
</feature>
<dbReference type="Gramene" id="KCW48451">
    <property type="protein sequence ID" value="KCW48451"/>
    <property type="gene ID" value="EUGRSUZ_K02146"/>
</dbReference>
<dbReference type="AlphaFoldDB" id="A0A059A475"/>
<feature type="signal peptide" evidence="2">
    <location>
        <begin position="1"/>
        <end position="24"/>
    </location>
</feature>
<sequence>MQAHVFWKCSWHSVTVLMLKGARTLLLSSIGNGGFKAAGVSDGNPSIRLLSNCKATQNKALISGKMYKLIPLMKRQSHKRSRSSLDQFHTHRATNKGSD</sequence>
<gene>
    <name evidence="3" type="ORF">EUGRSUZ_K02146</name>
</gene>
<organism evidence="3">
    <name type="scientific">Eucalyptus grandis</name>
    <name type="common">Flooded gum</name>
    <dbReference type="NCBI Taxonomy" id="71139"/>
    <lineage>
        <taxon>Eukaryota</taxon>
        <taxon>Viridiplantae</taxon>
        <taxon>Streptophyta</taxon>
        <taxon>Embryophyta</taxon>
        <taxon>Tracheophyta</taxon>
        <taxon>Spermatophyta</taxon>
        <taxon>Magnoliopsida</taxon>
        <taxon>eudicotyledons</taxon>
        <taxon>Gunneridae</taxon>
        <taxon>Pentapetalae</taxon>
        <taxon>rosids</taxon>
        <taxon>malvids</taxon>
        <taxon>Myrtales</taxon>
        <taxon>Myrtaceae</taxon>
        <taxon>Myrtoideae</taxon>
        <taxon>Eucalypteae</taxon>
        <taxon>Eucalyptus</taxon>
    </lineage>
</organism>
<evidence type="ECO:0000256" key="1">
    <source>
        <dbReference type="SAM" id="MobiDB-lite"/>
    </source>
</evidence>
<evidence type="ECO:0000313" key="3">
    <source>
        <dbReference type="EMBL" id="KCW48451.1"/>
    </source>
</evidence>